<name>A0ACB9Z5N3_9PEZI</name>
<proteinExistence type="predicted"/>
<protein>
    <submittedName>
        <fullName evidence="1">Uncharacterized protein</fullName>
    </submittedName>
</protein>
<organism evidence="1 2">
    <name type="scientific">Hypoxylon rubiginosum</name>
    <dbReference type="NCBI Taxonomy" id="110542"/>
    <lineage>
        <taxon>Eukaryota</taxon>
        <taxon>Fungi</taxon>
        <taxon>Dikarya</taxon>
        <taxon>Ascomycota</taxon>
        <taxon>Pezizomycotina</taxon>
        <taxon>Sordariomycetes</taxon>
        <taxon>Xylariomycetidae</taxon>
        <taxon>Xylariales</taxon>
        <taxon>Hypoxylaceae</taxon>
        <taxon>Hypoxylon</taxon>
    </lineage>
</organism>
<accession>A0ACB9Z5N3</accession>
<evidence type="ECO:0000313" key="2">
    <source>
        <dbReference type="Proteomes" id="UP001497700"/>
    </source>
</evidence>
<dbReference type="Proteomes" id="UP001497700">
    <property type="component" value="Unassembled WGS sequence"/>
</dbReference>
<gene>
    <name evidence="1" type="ORF">F4820DRAFT_245993</name>
</gene>
<keyword evidence="2" id="KW-1185">Reference proteome</keyword>
<comment type="caution">
    <text evidence="1">The sequence shown here is derived from an EMBL/GenBank/DDBJ whole genome shotgun (WGS) entry which is preliminary data.</text>
</comment>
<reference evidence="1 2" key="1">
    <citation type="journal article" date="2022" name="New Phytol.">
        <title>Ecological generalism drives hyperdiversity of secondary metabolite gene clusters in xylarialean endophytes.</title>
        <authorList>
            <person name="Franco M.E.E."/>
            <person name="Wisecaver J.H."/>
            <person name="Arnold A.E."/>
            <person name="Ju Y.M."/>
            <person name="Slot J.C."/>
            <person name="Ahrendt S."/>
            <person name="Moore L.P."/>
            <person name="Eastman K.E."/>
            <person name="Scott K."/>
            <person name="Konkel Z."/>
            <person name="Mondo S.J."/>
            <person name="Kuo A."/>
            <person name="Hayes R.D."/>
            <person name="Haridas S."/>
            <person name="Andreopoulos B."/>
            <person name="Riley R."/>
            <person name="LaButti K."/>
            <person name="Pangilinan J."/>
            <person name="Lipzen A."/>
            <person name="Amirebrahimi M."/>
            <person name="Yan J."/>
            <person name="Adam C."/>
            <person name="Keymanesh K."/>
            <person name="Ng V."/>
            <person name="Louie K."/>
            <person name="Northen T."/>
            <person name="Drula E."/>
            <person name="Henrissat B."/>
            <person name="Hsieh H.M."/>
            <person name="Youens-Clark K."/>
            <person name="Lutzoni F."/>
            <person name="Miadlikowska J."/>
            <person name="Eastwood D.C."/>
            <person name="Hamelin R.C."/>
            <person name="Grigoriev I.V."/>
            <person name="U'Ren J.M."/>
        </authorList>
    </citation>
    <scope>NUCLEOTIDE SEQUENCE [LARGE SCALE GENOMIC DNA]</scope>
    <source>
        <strain evidence="1 2">CBS 119005</strain>
    </source>
</reference>
<evidence type="ECO:0000313" key="1">
    <source>
        <dbReference type="EMBL" id="KAI4866548.1"/>
    </source>
</evidence>
<sequence>MATSPPPGADHPPPYATGRRNDAEDIIQPVILIHVGHFIRAQTLDGPALYQLSRDVRHSSTGEAQLAQVSLERLVHTVRVSSDGTPRASQRGRHIFELKHLPSVLSTGFPYCLDAASRGALGNLALRSASSFPPRSGGSLKVVKVRPEAKRGNERDDAFPKGYKARRESLREAELVFEVARKKQGQRYYEWTGPDGARLAVEDETEDGQLARLVVMAPVTRKTMDAIVGSWCLRMWRDSIKSARSPENACKCYISLKTEVRSGREILPRWW</sequence>
<dbReference type="EMBL" id="MU393457">
    <property type="protein sequence ID" value="KAI4866548.1"/>
    <property type="molecule type" value="Genomic_DNA"/>
</dbReference>